<reference evidence="2" key="1">
    <citation type="submission" date="2021-03" db="EMBL/GenBank/DDBJ databases">
        <title>Leucobacter chromiisoli sp. nov., isolated from chromium-containing soil of chemical plant.</title>
        <authorList>
            <person name="Xu Z."/>
        </authorList>
    </citation>
    <scope>NUCLEOTIDE SEQUENCE</scope>
    <source>
        <strain evidence="2">K 70/01</strain>
    </source>
</reference>
<name>A0A939QHK1_9MICO</name>
<dbReference type="EMBL" id="JAGFBF010000005">
    <property type="protein sequence ID" value="MBO2990218.1"/>
    <property type="molecule type" value="Genomic_DNA"/>
</dbReference>
<feature type="domain" description="FAD-dependent urate hydroxylase HpyO/Asp monooxygenase CreE-like FAD/NAD(P)-binding" evidence="1">
    <location>
        <begin position="10"/>
        <end position="214"/>
    </location>
</feature>
<evidence type="ECO:0000259" key="1">
    <source>
        <dbReference type="Pfam" id="PF13454"/>
    </source>
</evidence>
<comment type="caution">
    <text evidence="2">The sequence shown here is derived from an EMBL/GenBank/DDBJ whole genome shotgun (WGS) entry which is preliminary data.</text>
</comment>
<evidence type="ECO:0000313" key="2">
    <source>
        <dbReference type="EMBL" id="MBO2990218.1"/>
    </source>
</evidence>
<dbReference type="RefSeq" id="WP_208239040.1">
    <property type="nucleotide sequence ID" value="NZ_BAAAQU010000002.1"/>
</dbReference>
<dbReference type="Pfam" id="PF13454">
    <property type="entry name" value="NAD_binding_9"/>
    <property type="match status" value="1"/>
</dbReference>
<keyword evidence="3" id="KW-1185">Reference proteome</keyword>
<proteinExistence type="predicted"/>
<evidence type="ECO:0000313" key="3">
    <source>
        <dbReference type="Proteomes" id="UP000668403"/>
    </source>
</evidence>
<dbReference type="SUPFAM" id="SSF51905">
    <property type="entry name" value="FAD/NAD(P)-binding domain"/>
    <property type="match status" value="1"/>
</dbReference>
<accession>A0A939QHK1</accession>
<organism evidence="2 3">
    <name type="scientific">Leucobacter tardus</name>
    <dbReference type="NCBI Taxonomy" id="501483"/>
    <lineage>
        <taxon>Bacteria</taxon>
        <taxon>Bacillati</taxon>
        <taxon>Actinomycetota</taxon>
        <taxon>Actinomycetes</taxon>
        <taxon>Micrococcales</taxon>
        <taxon>Microbacteriaceae</taxon>
        <taxon>Leucobacter</taxon>
    </lineage>
</organism>
<dbReference type="PANTHER" id="PTHR40254">
    <property type="entry name" value="BLR0577 PROTEIN"/>
    <property type="match status" value="1"/>
</dbReference>
<gene>
    <name evidence="2" type="ORF">J4H85_09470</name>
</gene>
<dbReference type="InterPro" id="IPR052189">
    <property type="entry name" value="L-asp_N-monooxygenase_NS-form"/>
</dbReference>
<dbReference type="AlphaFoldDB" id="A0A939QHK1"/>
<dbReference type="InterPro" id="IPR038732">
    <property type="entry name" value="HpyO/CreE_NAD-binding"/>
</dbReference>
<sequence length="697" mass="74334">MLAAPRPAIALIGAGPRGASLIERIGANAPADATFDLHVVDDAPDGAGAIWRTDQTRELCMNTLSDAVTLFTEPSSTVTGPVVEGPTLYEWSLLALHDAFPSPASAAVVAEIPEVRAHAFHAFPVRAGLAADYRTELETTRPESHPSRALYGEYLAWCYDRAVSHLPAGVHLVRHRTRAVGIERTNARSDRTRERIALADGRHVDVDTVILATGWMPRTETPIEAVFSRTIVDRPELTWVRPASPVDQDLSGVGAGEHVIIRGLGMGFFDTMSLLTIERGGRFVPDPDAASGLRYIASGAEPVLHATSHRGVPFRAKTLYGSLPPAPEQRFLRGEDWAARRRPIDFNREVWPRIVADAYLDHATVLHRTRPEAFDGVALDEVRTAIEQALAELLGTEDAGERLRAGNDLAATAMRIEDAVAVYLADPADRFGLPGEMQPVHEEFDSPAAFDAWVAARTAADLREAELGWDSAVKAGLWSISAARGAAGAIGANGGFDAESRRTGFATLMSVGGMAGSGPPAFRNRQLLALVDAGLVHFIGPRAQVEVDESGFRAESLAVSGSALHTRVLIDAWMHFHDLSETADSLAAGLLASGRARVFTVAMRESDAVIPTGGFAIDPETGLLIGADGDRDAAIHVAGIPIDEQLHGMIISPMPGTDPPMLRETDRVARSALRIAAAAHEDAGAPAPNDLEGALHA</sequence>
<dbReference type="Proteomes" id="UP000668403">
    <property type="component" value="Unassembled WGS sequence"/>
</dbReference>
<dbReference type="PANTHER" id="PTHR40254:SF1">
    <property type="entry name" value="BLR0577 PROTEIN"/>
    <property type="match status" value="1"/>
</dbReference>
<dbReference type="Gene3D" id="3.50.50.60">
    <property type="entry name" value="FAD/NAD(P)-binding domain"/>
    <property type="match status" value="1"/>
</dbReference>
<protein>
    <submittedName>
        <fullName evidence="2">FAD/NAD(P)-binding protein</fullName>
    </submittedName>
</protein>
<dbReference type="InterPro" id="IPR036188">
    <property type="entry name" value="FAD/NAD-bd_sf"/>
</dbReference>